<proteinExistence type="inferred from homology"/>
<dbReference type="Pfam" id="PF08031">
    <property type="entry name" value="BBE"/>
    <property type="match status" value="1"/>
</dbReference>
<evidence type="ECO:0000256" key="1">
    <source>
        <dbReference type="ARBA" id="ARBA00005466"/>
    </source>
</evidence>
<accession>A0ABR1V8M4</accession>
<comment type="caution">
    <text evidence="5">The sequence shown here is derived from an EMBL/GenBank/DDBJ whole genome shotgun (WGS) entry which is preliminary data.</text>
</comment>
<organism evidence="5 6">
    <name type="scientific">Apiospora saccharicola</name>
    <dbReference type="NCBI Taxonomy" id="335842"/>
    <lineage>
        <taxon>Eukaryota</taxon>
        <taxon>Fungi</taxon>
        <taxon>Dikarya</taxon>
        <taxon>Ascomycota</taxon>
        <taxon>Pezizomycotina</taxon>
        <taxon>Sordariomycetes</taxon>
        <taxon>Xylariomycetidae</taxon>
        <taxon>Amphisphaeriales</taxon>
        <taxon>Apiosporaceae</taxon>
        <taxon>Apiospora</taxon>
    </lineage>
</organism>
<evidence type="ECO:0000256" key="3">
    <source>
        <dbReference type="SAM" id="SignalP"/>
    </source>
</evidence>
<evidence type="ECO:0000313" key="5">
    <source>
        <dbReference type="EMBL" id="KAK8067554.1"/>
    </source>
</evidence>
<evidence type="ECO:0000256" key="2">
    <source>
        <dbReference type="ARBA" id="ARBA00023002"/>
    </source>
</evidence>
<keyword evidence="2" id="KW-0560">Oxidoreductase</keyword>
<reference evidence="5 6" key="1">
    <citation type="submission" date="2023-01" db="EMBL/GenBank/DDBJ databases">
        <title>Analysis of 21 Apiospora genomes using comparative genomics revels a genus with tremendous synthesis potential of carbohydrate active enzymes and secondary metabolites.</title>
        <authorList>
            <person name="Sorensen T."/>
        </authorList>
    </citation>
    <scope>NUCLEOTIDE SEQUENCE [LARGE SCALE GENOMIC DNA]</scope>
    <source>
        <strain evidence="5 6">CBS 83171</strain>
    </source>
</reference>
<dbReference type="InterPro" id="IPR050432">
    <property type="entry name" value="FAD-linked_Oxidoreductases_BP"/>
</dbReference>
<dbReference type="PANTHER" id="PTHR13878">
    <property type="entry name" value="GULONOLACTONE OXIDASE"/>
    <property type="match status" value="1"/>
</dbReference>
<dbReference type="Pfam" id="PF01565">
    <property type="entry name" value="FAD_binding_4"/>
    <property type="match status" value="1"/>
</dbReference>
<keyword evidence="6" id="KW-1185">Reference proteome</keyword>
<dbReference type="PANTHER" id="PTHR13878:SF91">
    <property type="entry name" value="FAD BINDING DOMAIN PROTEIN (AFU_ORTHOLOGUE AFUA_6G12070)-RELATED"/>
    <property type="match status" value="1"/>
</dbReference>
<dbReference type="SUPFAM" id="SSF56176">
    <property type="entry name" value="FAD-binding/transporter-associated domain-like"/>
    <property type="match status" value="1"/>
</dbReference>
<dbReference type="InterPro" id="IPR016169">
    <property type="entry name" value="FAD-bd_PCMH_sub2"/>
</dbReference>
<dbReference type="InterPro" id="IPR006094">
    <property type="entry name" value="Oxid_FAD_bind_N"/>
</dbReference>
<feature type="signal peptide" evidence="3">
    <location>
        <begin position="1"/>
        <end position="26"/>
    </location>
</feature>
<dbReference type="InterPro" id="IPR016166">
    <property type="entry name" value="FAD-bd_PCMH"/>
</dbReference>
<dbReference type="Gene3D" id="3.30.465.10">
    <property type="match status" value="2"/>
</dbReference>
<dbReference type="Proteomes" id="UP001446871">
    <property type="component" value="Unassembled WGS sequence"/>
</dbReference>
<evidence type="ECO:0000259" key="4">
    <source>
        <dbReference type="PROSITE" id="PS51387"/>
    </source>
</evidence>
<keyword evidence="3" id="KW-0732">Signal</keyword>
<comment type="similarity">
    <text evidence="1">Belongs to the oxygen-dependent FAD-linked oxidoreductase family.</text>
</comment>
<evidence type="ECO:0000313" key="6">
    <source>
        <dbReference type="Proteomes" id="UP001446871"/>
    </source>
</evidence>
<gene>
    <name evidence="5" type="ORF">PG996_006666</name>
</gene>
<dbReference type="InterPro" id="IPR012951">
    <property type="entry name" value="BBE"/>
</dbReference>
<feature type="chain" id="PRO_5046262532" evidence="3">
    <location>
        <begin position="27"/>
        <end position="594"/>
    </location>
</feature>
<feature type="domain" description="FAD-binding PCMH-type" evidence="4">
    <location>
        <begin position="141"/>
        <end position="316"/>
    </location>
</feature>
<protein>
    <submittedName>
        <fullName evidence="5">FAD-binding domain-containing protein</fullName>
    </submittedName>
</protein>
<dbReference type="InterPro" id="IPR036318">
    <property type="entry name" value="FAD-bd_PCMH-like_sf"/>
</dbReference>
<sequence>MQLSMHRTQVALHAALAISNLALAVAVPPPPPPNHLPPPPPSTKHCRVLPGDAEWPSQQEWTKLNQTIGGRLISSVPLGQACYVPTISADRPECAKLRDEWVDPKTYYEDPVNVMSPFWLNNSCTAFIGPAASGTCILGNMASFAVEVDGPKTVADALKFAKEKNMRISIKNTGHDYIGRSNGKGSLALWTHKLKTMSFIDYKGRDYHGPALKAGAGVQFMDAYKAAADKGLRVLGGYCSSVGMVGGYVQGGGHGPLAASYGMAADNTLEFEVVTVDGRHLVASPTQNSDLYWALSGGGGGNYALVLSATVKAHPDGQTAGAALAFANTDPETYWKAVGEFQKHLLYLNTIPGLATSWGFDNRTFSLDSATLTGGTKERISSLLDPFVQKLKQLNMTLLRNDATDHSRFYDQYTKYGFPPEVYSTNNTIGGRLIPPSTVEKNLGGLVGAFRRIATDGRWPNRISAISLNVTHARVGNQPGANAVLPAWRDALYTLNLGIGFPADTPWPELQAIQAAANEWQALFTPLTPDGGGYMNEATWDNPTWKADYFGANYEKLLQVKRRYDPEFALWQHTSVGADVYWQPDPEGRLCRVR</sequence>
<dbReference type="PROSITE" id="PS51387">
    <property type="entry name" value="FAD_PCMH"/>
    <property type="match status" value="1"/>
</dbReference>
<name>A0ABR1V8M4_9PEZI</name>
<dbReference type="EMBL" id="JAQQWM010000004">
    <property type="protein sequence ID" value="KAK8067554.1"/>
    <property type="molecule type" value="Genomic_DNA"/>
</dbReference>